<name>A0ABW6ZYV8_9HYPH</name>
<protein>
    <recommendedName>
        <fullName evidence="1">UPF0260 protein V5F32_17355</fullName>
    </recommendedName>
</protein>
<comment type="caution">
    <text evidence="3">The sequence shown here is derived from an EMBL/GenBank/DDBJ whole genome shotgun (WGS) entry which is preliminary data.</text>
</comment>
<dbReference type="Pfam" id="PF03692">
    <property type="entry name" value="CxxCxxCC"/>
    <property type="match status" value="1"/>
</dbReference>
<evidence type="ECO:0000256" key="2">
    <source>
        <dbReference type="SAM" id="MobiDB-lite"/>
    </source>
</evidence>
<dbReference type="HAMAP" id="MF_00676">
    <property type="entry name" value="UPF0260"/>
    <property type="match status" value="1"/>
</dbReference>
<gene>
    <name evidence="3" type="ORF">V5F32_17355</name>
</gene>
<evidence type="ECO:0000313" key="4">
    <source>
        <dbReference type="Proteomes" id="UP001604002"/>
    </source>
</evidence>
<dbReference type="EMBL" id="JBAFVH010000009">
    <property type="protein sequence ID" value="MFG1373947.1"/>
    <property type="molecule type" value="Genomic_DNA"/>
</dbReference>
<dbReference type="PANTHER" id="PTHR37421:SF1">
    <property type="entry name" value="UPF0260 PROTEIN YCGN"/>
    <property type="match status" value="1"/>
</dbReference>
<dbReference type="RefSeq" id="WP_393993627.1">
    <property type="nucleotide sequence ID" value="NZ_JBAFVH010000009.1"/>
</dbReference>
<feature type="region of interest" description="Disordered" evidence="2">
    <location>
        <begin position="181"/>
        <end position="214"/>
    </location>
</feature>
<dbReference type="PANTHER" id="PTHR37421">
    <property type="entry name" value="UPF0260 PROTEIN YCGN"/>
    <property type="match status" value="1"/>
</dbReference>
<feature type="compositionally biased region" description="Basic and acidic residues" evidence="2">
    <location>
        <begin position="7"/>
        <end position="17"/>
    </location>
</feature>
<feature type="compositionally biased region" description="Low complexity" evidence="2">
    <location>
        <begin position="19"/>
        <end position="30"/>
    </location>
</feature>
<comment type="similarity">
    <text evidence="1">Belongs to the UPF0260 family.</text>
</comment>
<reference evidence="3 4" key="1">
    <citation type="submission" date="2024-02" db="EMBL/GenBank/DDBJ databases">
        <title>Expansion and revision of Xanthobacter and proposal of Roseixanthobacter gen. nov.</title>
        <authorList>
            <person name="Soltysiak M.P.M."/>
            <person name="Jalihal A."/>
            <person name="Ory A."/>
            <person name="Chrisophersen C."/>
            <person name="Lee A.D."/>
            <person name="Boulton J."/>
            <person name="Springer M."/>
        </authorList>
    </citation>
    <scope>NUCLEOTIDE SEQUENCE [LARGE SCALE GENOMIC DNA]</scope>
    <source>
        <strain evidence="3 4">23A</strain>
    </source>
</reference>
<proteinExistence type="inferred from homology"/>
<keyword evidence="4" id="KW-1185">Reference proteome</keyword>
<feature type="region of interest" description="Disordered" evidence="2">
    <location>
        <begin position="1"/>
        <end position="30"/>
    </location>
</feature>
<accession>A0ABW6ZYV8</accession>
<feature type="compositionally biased region" description="Low complexity" evidence="2">
    <location>
        <begin position="181"/>
        <end position="201"/>
    </location>
</feature>
<dbReference type="Proteomes" id="UP001604002">
    <property type="component" value="Unassembled WGS sequence"/>
</dbReference>
<dbReference type="NCBIfam" id="NF003507">
    <property type="entry name" value="PRK05170.2-5"/>
    <property type="match status" value="1"/>
</dbReference>
<sequence length="214" mass="22931">MSSPKESSPEDPPRDDIAPDAPDAPAPDGAHLPFWRAKPLSAMSATEWESLCDGCGRCCLVKLEDEDTGQVAYTDVACRLLDDATCRCSDYERRSEIVSDCVRLTPESVAELNWLPPTCAYRLVGEGKDLPFWHPLVSGEAGSVAAAGITVAGKVAGSENEFGLFELVDHIVAWPVRWPRGAKSGAKTGVKAGAKAPTGARARPRRPKANDQKD</sequence>
<dbReference type="InterPro" id="IPR005358">
    <property type="entry name" value="Puta_zinc/iron-chelating_dom"/>
</dbReference>
<organism evidence="3 4">
    <name type="scientific">Xanthobacter oligotrophicus</name>
    <dbReference type="NCBI Taxonomy" id="2607286"/>
    <lineage>
        <taxon>Bacteria</taxon>
        <taxon>Pseudomonadati</taxon>
        <taxon>Pseudomonadota</taxon>
        <taxon>Alphaproteobacteria</taxon>
        <taxon>Hyphomicrobiales</taxon>
        <taxon>Xanthobacteraceae</taxon>
        <taxon>Xanthobacter</taxon>
    </lineage>
</organism>
<evidence type="ECO:0000256" key="1">
    <source>
        <dbReference type="HAMAP-Rule" id="MF_00676"/>
    </source>
</evidence>
<evidence type="ECO:0000313" key="3">
    <source>
        <dbReference type="EMBL" id="MFG1373947.1"/>
    </source>
</evidence>
<dbReference type="InterPro" id="IPR008228">
    <property type="entry name" value="UCP006173"/>
</dbReference>
<dbReference type="NCBIfam" id="NF003501">
    <property type="entry name" value="PRK05170.1-5"/>
    <property type="match status" value="1"/>
</dbReference>